<dbReference type="SUPFAM" id="SSF55666">
    <property type="entry name" value="Ribonuclease PH domain 2-like"/>
    <property type="match status" value="1"/>
</dbReference>
<evidence type="ECO:0000256" key="4">
    <source>
        <dbReference type="ARBA" id="ARBA00022835"/>
    </source>
</evidence>
<dbReference type="InterPro" id="IPR020568">
    <property type="entry name" value="Ribosomal_Su5_D2-typ_SF"/>
</dbReference>
<evidence type="ECO:0000256" key="3">
    <source>
        <dbReference type="ARBA" id="ARBA00022552"/>
    </source>
</evidence>
<evidence type="ECO:0000256" key="1">
    <source>
        <dbReference type="ARBA" id="ARBA00004123"/>
    </source>
</evidence>
<keyword evidence="5" id="KW-0539">Nucleus</keyword>
<protein>
    <recommendedName>
        <fullName evidence="6">Exoribonuclease phosphorolytic domain-containing protein</fullName>
    </recommendedName>
</protein>
<dbReference type="STRING" id="1507870.A0A1V8TEN7"/>
<proteinExistence type="inferred from homology"/>
<dbReference type="CDD" id="cd11372">
    <property type="entry name" value="RNase_PH_RRP46"/>
    <property type="match status" value="1"/>
</dbReference>
<evidence type="ECO:0000313" key="8">
    <source>
        <dbReference type="Proteomes" id="UP000192596"/>
    </source>
</evidence>
<reference evidence="8" key="1">
    <citation type="submission" date="2017-03" db="EMBL/GenBank/DDBJ databases">
        <title>Genomes of endolithic fungi from Antarctica.</title>
        <authorList>
            <person name="Coleine C."/>
            <person name="Masonjones S."/>
            <person name="Stajich J.E."/>
        </authorList>
    </citation>
    <scope>NUCLEOTIDE SEQUENCE [LARGE SCALE GENOMIC DNA]</scope>
    <source>
        <strain evidence="8">CCFEE 5527</strain>
    </source>
</reference>
<comment type="similarity">
    <text evidence="2">Belongs to the RNase PH family.</text>
</comment>
<organism evidence="7 8">
    <name type="scientific">Cryoendolithus antarcticus</name>
    <dbReference type="NCBI Taxonomy" id="1507870"/>
    <lineage>
        <taxon>Eukaryota</taxon>
        <taxon>Fungi</taxon>
        <taxon>Dikarya</taxon>
        <taxon>Ascomycota</taxon>
        <taxon>Pezizomycotina</taxon>
        <taxon>Dothideomycetes</taxon>
        <taxon>Dothideomycetidae</taxon>
        <taxon>Cladosporiales</taxon>
        <taxon>Cladosporiaceae</taxon>
        <taxon>Cryoendolithus</taxon>
    </lineage>
</organism>
<sequence>MPHITTSALQRADGSATFTSNLYSILAGVNGPVEVQRRDELPEEAYIEVNIRPGSGVGTPRERYLESIVASVLRSVILVHLHPRMLIQVTLQVLQEPSEKLMKGKGEVAVLPSLLNAAFLALVDGGIPLETTMSAVLVAVDAAGGVVAEPSIKELLICQSVHALAYDLQGELVMDQSTGVFDMGIWEGVAEVASERCKAAVASTEDTDEMRDTDESGEPWLRTALEEKVRAANAWREQT</sequence>
<comment type="subcellular location">
    <subcellularLocation>
        <location evidence="1">Nucleus</location>
    </subcellularLocation>
</comment>
<dbReference type="GO" id="GO:0006364">
    <property type="term" value="P:rRNA processing"/>
    <property type="evidence" value="ECO:0007669"/>
    <property type="project" value="UniProtKB-KW"/>
</dbReference>
<dbReference type="FunCoup" id="A0A1V8TEN7">
    <property type="interactions" value="441"/>
</dbReference>
<gene>
    <name evidence="7" type="ORF">B0A48_04201</name>
</gene>
<dbReference type="GO" id="GO:0000176">
    <property type="term" value="C:nuclear exosome (RNase complex)"/>
    <property type="evidence" value="ECO:0007669"/>
    <property type="project" value="UniProtKB-ARBA"/>
</dbReference>
<feature type="domain" description="Exoribonuclease phosphorolytic" evidence="6">
    <location>
        <begin position="3"/>
        <end position="128"/>
    </location>
</feature>
<dbReference type="GO" id="GO:0016075">
    <property type="term" value="P:rRNA catabolic process"/>
    <property type="evidence" value="ECO:0007669"/>
    <property type="project" value="TreeGrafter"/>
</dbReference>
<dbReference type="GO" id="GO:0071028">
    <property type="term" value="P:nuclear mRNA surveillance"/>
    <property type="evidence" value="ECO:0007669"/>
    <property type="project" value="TreeGrafter"/>
</dbReference>
<keyword evidence="4" id="KW-0271">Exosome</keyword>
<dbReference type="GO" id="GO:0034475">
    <property type="term" value="P:U4 snRNA 3'-end processing"/>
    <property type="evidence" value="ECO:0007669"/>
    <property type="project" value="TreeGrafter"/>
</dbReference>
<dbReference type="OrthoDB" id="27298at2759"/>
<dbReference type="GO" id="GO:0071051">
    <property type="term" value="P:poly(A)-dependent snoRNA 3'-end processing"/>
    <property type="evidence" value="ECO:0007669"/>
    <property type="project" value="TreeGrafter"/>
</dbReference>
<evidence type="ECO:0000256" key="5">
    <source>
        <dbReference type="ARBA" id="ARBA00023242"/>
    </source>
</evidence>
<evidence type="ECO:0000259" key="6">
    <source>
        <dbReference type="Pfam" id="PF01138"/>
    </source>
</evidence>
<keyword evidence="3" id="KW-0698">rRNA processing</keyword>
<accession>A0A1V8TEN7</accession>
<name>A0A1V8TEN7_9PEZI</name>
<dbReference type="Proteomes" id="UP000192596">
    <property type="component" value="Unassembled WGS sequence"/>
</dbReference>
<dbReference type="InterPro" id="IPR027408">
    <property type="entry name" value="PNPase/RNase_PH_dom_sf"/>
</dbReference>
<dbReference type="InterPro" id="IPR001247">
    <property type="entry name" value="ExoRNase_PH_dom1"/>
</dbReference>
<dbReference type="PANTHER" id="PTHR11953:SF1">
    <property type="entry name" value="EXOSOME COMPLEX COMPONENT RRP46"/>
    <property type="match status" value="1"/>
</dbReference>
<dbReference type="AlphaFoldDB" id="A0A1V8TEN7"/>
<comment type="caution">
    <text evidence="7">The sequence shown here is derived from an EMBL/GenBank/DDBJ whole genome shotgun (WGS) entry which is preliminary data.</text>
</comment>
<evidence type="ECO:0000256" key="2">
    <source>
        <dbReference type="ARBA" id="ARBA00006678"/>
    </source>
</evidence>
<dbReference type="GO" id="GO:0003723">
    <property type="term" value="F:RNA binding"/>
    <property type="evidence" value="ECO:0007669"/>
    <property type="project" value="TreeGrafter"/>
</dbReference>
<dbReference type="GO" id="GO:0005730">
    <property type="term" value="C:nucleolus"/>
    <property type="evidence" value="ECO:0007669"/>
    <property type="project" value="TreeGrafter"/>
</dbReference>
<dbReference type="InterPro" id="IPR050080">
    <property type="entry name" value="RNase_PH"/>
</dbReference>
<dbReference type="PANTHER" id="PTHR11953">
    <property type="entry name" value="EXOSOME COMPLEX COMPONENT"/>
    <property type="match status" value="1"/>
</dbReference>
<dbReference type="InterPro" id="IPR036345">
    <property type="entry name" value="ExoRNase_PH_dom2_sf"/>
</dbReference>
<dbReference type="Pfam" id="PF01138">
    <property type="entry name" value="RNase_PH"/>
    <property type="match status" value="1"/>
</dbReference>
<evidence type="ECO:0000313" key="7">
    <source>
        <dbReference type="EMBL" id="OQO09849.1"/>
    </source>
</evidence>
<dbReference type="EMBL" id="NAJO01000009">
    <property type="protein sequence ID" value="OQO09849.1"/>
    <property type="molecule type" value="Genomic_DNA"/>
</dbReference>
<dbReference type="InParanoid" id="A0A1V8TEN7"/>
<dbReference type="GO" id="GO:0000177">
    <property type="term" value="C:cytoplasmic exosome (RNase complex)"/>
    <property type="evidence" value="ECO:0007669"/>
    <property type="project" value="TreeGrafter"/>
</dbReference>
<dbReference type="Gene3D" id="3.30.230.70">
    <property type="entry name" value="GHMP Kinase, N-terminal domain"/>
    <property type="match status" value="1"/>
</dbReference>
<dbReference type="SUPFAM" id="SSF54211">
    <property type="entry name" value="Ribosomal protein S5 domain 2-like"/>
    <property type="match status" value="1"/>
</dbReference>
<keyword evidence="8" id="KW-1185">Reference proteome</keyword>